<gene>
    <name evidence="2" type="ORF">KC01_LOCUS13067</name>
</gene>
<feature type="compositionally biased region" description="Basic and acidic residues" evidence="1">
    <location>
        <begin position="27"/>
        <end position="36"/>
    </location>
</feature>
<evidence type="ECO:0000313" key="3">
    <source>
        <dbReference type="Proteomes" id="UP001497482"/>
    </source>
</evidence>
<evidence type="ECO:0000313" key="2">
    <source>
        <dbReference type="EMBL" id="CAL1582462.1"/>
    </source>
</evidence>
<dbReference type="Proteomes" id="UP001497482">
    <property type="component" value="Chromosome 15"/>
</dbReference>
<feature type="region of interest" description="Disordered" evidence="1">
    <location>
        <begin position="1"/>
        <end position="56"/>
    </location>
</feature>
<protein>
    <submittedName>
        <fullName evidence="2">Uncharacterized protein</fullName>
    </submittedName>
</protein>
<dbReference type="AlphaFoldDB" id="A0AAV2K4C9"/>
<sequence length="91" mass="9884">MGGGGVPRHDRASPVQKHVRSMIRQTGADRHLHMEQDGTGLLGDSSQTVTSPPPTTVITHSDSYGCMFWVVRTQKGSGRHKIKTTKPCCEA</sequence>
<keyword evidence="3" id="KW-1185">Reference proteome</keyword>
<organism evidence="2 3">
    <name type="scientific">Knipowitschia caucasica</name>
    <name type="common">Caucasian dwarf goby</name>
    <name type="synonym">Pomatoschistus caucasicus</name>
    <dbReference type="NCBI Taxonomy" id="637954"/>
    <lineage>
        <taxon>Eukaryota</taxon>
        <taxon>Metazoa</taxon>
        <taxon>Chordata</taxon>
        <taxon>Craniata</taxon>
        <taxon>Vertebrata</taxon>
        <taxon>Euteleostomi</taxon>
        <taxon>Actinopterygii</taxon>
        <taxon>Neopterygii</taxon>
        <taxon>Teleostei</taxon>
        <taxon>Neoteleostei</taxon>
        <taxon>Acanthomorphata</taxon>
        <taxon>Gobiaria</taxon>
        <taxon>Gobiiformes</taxon>
        <taxon>Gobioidei</taxon>
        <taxon>Gobiidae</taxon>
        <taxon>Gobiinae</taxon>
        <taxon>Knipowitschia</taxon>
    </lineage>
</organism>
<evidence type="ECO:0000256" key="1">
    <source>
        <dbReference type="SAM" id="MobiDB-lite"/>
    </source>
</evidence>
<reference evidence="2 3" key="1">
    <citation type="submission" date="2024-04" db="EMBL/GenBank/DDBJ databases">
        <authorList>
            <person name="Waldvogel A.-M."/>
            <person name="Schoenle A."/>
        </authorList>
    </citation>
    <scope>NUCLEOTIDE SEQUENCE [LARGE SCALE GENOMIC DNA]</scope>
</reference>
<dbReference type="EMBL" id="OZ035837">
    <property type="protein sequence ID" value="CAL1582462.1"/>
    <property type="molecule type" value="Genomic_DNA"/>
</dbReference>
<proteinExistence type="predicted"/>
<accession>A0AAV2K4C9</accession>
<name>A0AAV2K4C9_KNICA</name>